<organism evidence="1 2">
    <name type="scientific">Salinicola socius</name>
    <dbReference type="NCBI Taxonomy" id="404433"/>
    <lineage>
        <taxon>Bacteria</taxon>
        <taxon>Pseudomonadati</taxon>
        <taxon>Pseudomonadota</taxon>
        <taxon>Gammaproteobacteria</taxon>
        <taxon>Oceanospirillales</taxon>
        <taxon>Halomonadaceae</taxon>
        <taxon>Salinicola</taxon>
    </lineage>
</organism>
<name>A0A1Q8SRP9_9GAMM</name>
<dbReference type="EMBL" id="MSDO01000015">
    <property type="protein sequence ID" value="OLO04105.1"/>
    <property type="molecule type" value="Genomic_DNA"/>
</dbReference>
<dbReference type="RefSeq" id="WP_075570234.1">
    <property type="nucleotide sequence ID" value="NZ_MSDO01000015.1"/>
</dbReference>
<comment type="caution">
    <text evidence="1">The sequence shown here is derived from an EMBL/GenBank/DDBJ whole genome shotgun (WGS) entry which is preliminary data.</text>
</comment>
<reference evidence="1 2" key="1">
    <citation type="submission" date="2016-12" db="EMBL/GenBank/DDBJ databases">
        <title>Draft genome sequences of strains Salinicola socius SMB35, Salinicola sp. MH3R3-1 and Chromohalobacter sp. SMB17 from the Verkhnekamsk potash mining region of Russia.</title>
        <authorList>
            <person name="Mavrodi D.V."/>
            <person name="Olsson B.E."/>
            <person name="Korsakova E.S."/>
            <person name="Pyankova A."/>
            <person name="Mavrodi O.V."/>
            <person name="Plotnikova E.G."/>
        </authorList>
    </citation>
    <scope>NUCLEOTIDE SEQUENCE [LARGE SCALE GENOMIC DNA]</scope>
    <source>
        <strain evidence="1 2">SMB35</strain>
    </source>
</reference>
<protein>
    <submittedName>
        <fullName evidence="1">Uncharacterized protein</fullName>
    </submittedName>
</protein>
<dbReference type="STRING" id="404433.BTW07_11025"/>
<dbReference type="AlphaFoldDB" id="A0A1Q8SRP9"/>
<dbReference type="Proteomes" id="UP000186878">
    <property type="component" value="Unassembled WGS sequence"/>
</dbReference>
<dbReference type="OrthoDB" id="6184010at2"/>
<sequence>MIELTPDQERRLRQPERQAMIDEAMAFLQSRLPSLYRQQTPQAHAETLGQGYDRATGFGMTRKDLIQKYMLYGLSAPALIDGETVARYFRESEQSPDLLAQDLLALIEMPPASATNQGDD</sequence>
<keyword evidence="2" id="KW-1185">Reference proteome</keyword>
<gene>
    <name evidence="1" type="ORF">BTW07_11025</name>
</gene>
<evidence type="ECO:0000313" key="1">
    <source>
        <dbReference type="EMBL" id="OLO04105.1"/>
    </source>
</evidence>
<evidence type="ECO:0000313" key="2">
    <source>
        <dbReference type="Proteomes" id="UP000186878"/>
    </source>
</evidence>
<accession>A0A1Q8SRP9</accession>
<proteinExistence type="predicted"/>